<dbReference type="SUPFAM" id="SSF55874">
    <property type="entry name" value="ATPase domain of HSP90 chaperone/DNA topoisomerase II/histidine kinase"/>
    <property type="match status" value="1"/>
</dbReference>
<feature type="domain" description="PAS" evidence="9">
    <location>
        <begin position="3"/>
        <end position="55"/>
    </location>
</feature>
<evidence type="ECO:0000259" key="8">
    <source>
        <dbReference type="PROSITE" id="PS50110"/>
    </source>
</evidence>
<dbReference type="PROSITE" id="PS50109">
    <property type="entry name" value="HIS_KIN"/>
    <property type="match status" value="1"/>
</dbReference>
<dbReference type="InterPro" id="IPR000700">
    <property type="entry name" value="PAS-assoc_C"/>
</dbReference>
<dbReference type="InterPro" id="IPR013655">
    <property type="entry name" value="PAS_fold_3"/>
</dbReference>
<dbReference type="PROSITE" id="PS50110">
    <property type="entry name" value="RESPONSE_REGULATORY"/>
    <property type="match status" value="1"/>
</dbReference>
<dbReference type="SMART" id="SM00448">
    <property type="entry name" value="REC"/>
    <property type="match status" value="1"/>
</dbReference>
<feature type="domain" description="PAC" evidence="10">
    <location>
        <begin position="225"/>
        <end position="277"/>
    </location>
</feature>
<dbReference type="Gene3D" id="3.30.565.10">
    <property type="entry name" value="Histidine kinase-like ATPase, C-terminal domain"/>
    <property type="match status" value="1"/>
</dbReference>
<keyword evidence="3 6" id="KW-0597">Phosphoprotein</keyword>
<evidence type="ECO:0000256" key="2">
    <source>
        <dbReference type="ARBA" id="ARBA00012438"/>
    </source>
</evidence>
<dbReference type="Proteomes" id="UP000219285">
    <property type="component" value="Chromosome"/>
</dbReference>
<dbReference type="CDD" id="cd00130">
    <property type="entry name" value="PAS"/>
    <property type="match status" value="2"/>
</dbReference>
<protein>
    <recommendedName>
        <fullName evidence="2">histidine kinase</fullName>
        <ecNumber evidence="2">2.7.13.3</ecNumber>
    </recommendedName>
</protein>
<dbReference type="PANTHER" id="PTHR43547:SF2">
    <property type="entry name" value="HYBRID SIGNAL TRANSDUCTION HISTIDINE KINASE C"/>
    <property type="match status" value="1"/>
</dbReference>
<dbReference type="Pfam" id="PF02518">
    <property type="entry name" value="HATPase_c"/>
    <property type="match status" value="1"/>
</dbReference>
<dbReference type="InterPro" id="IPR003661">
    <property type="entry name" value="HisK_dim/P_dom"/>
</dbReference>
<dbReference type="OrthoDB" id="9808408at2"/>
<dbReference type="InterPro" id="IPR011006">
    <property type="entry name" value="CheY-like_superfamily"/>
</dbReference>
<dbReference type="PROSITE" id="PS50113">
    <property type="entry name" value="PAC"/>
    <property type="match status" value="1"/>
</dbReference>
<dbReference type="Pfam" id="PF13426">
    <property type="entry name" value="PAS_9"/>
    <property type="match status" value="1"/>
</dbReference>
<dbReference type="SMART" id="SM00086">
    <property type="entry name" value="PAC"/>
    <property type="match status" value="1"/>
</dbReference>
<dbReference type="InterPro" id="IPR000014">
    <property type="entry name" value="PAS"/>
</dbReference>
<evidence type="ECO:0000256" key="3">
    <source>
        <dbReference type="ARBA" id="ARBA00022553"/>
    </source>
</evidence>
<dbReference type="Pfam" id="PF00072">
    <property type="entry name" value="Response_reg"/>
    <property type="match status" value="1"/>
</dbReference>
<dbReference type="SUPFAM" id="SSF52172">
    <property type="entry name" value="CheY-like"/>
    <property type="match status" value="1"/>
</dbReference>
<keyword evidence="5" id="KW-0418">Kinase</keyword>
<dbReference type="PROSITE" id="PS50112">
    <property type="entry name" value="PAS"/>
    <property type="match status" value="2"/>
</dbReference>
<sequence>MNTIPDLPSSFEHAACGLVTTEADGTICRANSTFCKWFNFTPDELIGKKKIQELFTVGGRFFHHTHWAPLLQMQGSVAEVQIDMVTSDGETLPMLINASRAKYSDKTFDQLAFFVATDRKSYERELIAARKSVEDSLADLRDTQKKLQESRDFLSIAIHSARMGIWSQDIASNQVSWSQELQHLTELTDSTRWATSEDFYRLIHEDDRSKFEDAIHNAIQTKSDYAIEFRLQHASGDWLVMEGRGHATYSDGGEVISVFGILIDISDRKATEKQLHDLNQQLSLADRRKDEFLATLGHELRNPLAPIKNVLEIMRLKETEDSFMHWSRDIIERHVSQMTHLIDDLMEVSRISQGRVELRKQQIDINEMMQNAVESSQALMLEQNHTLTVTEPEHPIIIDADPTRIIQIISNLLNNAAKYTPDGGRIHLRAFQEGDEVVLSVSDTGIGIPPEQLGNIFNMFSQLAPALERSHGGLGIGLALVSGLVKLHGGTISARSEGEDKGSEFIVRLPIVTPSEVLAPQHSRARPENAESRRILVIDDNVDAAESLAFLLGANGHTTLSAHDGITGVELAAEFRPEVILSDIGLPDITGYEVATRIRQNAWGKEVYLIATTGWGQDKDKQLAGAAGFDKHLTKPIDFQELNSILKELR</sequence>
<name>A0A6M4MDY4_9ALTE</name>
<dbReference type="InterPro" id="IPR004358">
    <property type="entry name" value="Sig_transdc_His_kin-like_C"/>
</dbReference>
<feature type="domain" description="Response regulatory" evidence="8">
    <location>
        <begin position="534"/>
        <end position="650"/>
    </location>
</feature>
<dbReference type="SUPFAM" id="SSF47384">
    <property type="entry name" value="Homodimeric domain of signal transducing histidine kinase"/>
    <property type="match status" value="1"/>
</dbReference>
<dbReference type="Pfam" id="PF08447">
    <property type="entry name" value="PAS_3"/>
    <property type="match status" value="1"/>
</dbReference>
<dbReference type="InterPro" id="IPR036097">
    <property type="entry name" value="HisK_dim/P_sf"/>
</dbReference>
<evidence type="ECO:0000256" key="1">
    <source>
        <dbReference type="ARBA" id="ARBA00000085"/>
    </source>
</evidence>
<keyword evidence="4" id="KW-0808">Transferase</keyword>
<evidence type="ECO:0000256" key="5">
    <source>
        <dbReference type="ARBA" id="ARBA00022777"/>
    </source>
</evidence>
<evidence type="ECO:0000259" key="7">
    <source>
        <dbReference type="PROSITE" id="PS50109"/>
    </source>
</evidence>
<dbReference type="NCBIfam" id="TIGR00229">
    <property type="entry name" value="sensory_box"/>
    <property type="match status" value="2"/>
</dbReference>
<keyword evidence="12" id="KW-1185">Reference proteome</keyword>
<comment type="catalytic activity">
    <reaction evidence="1">
        <text>ATP + protein L-histidine = ADP + protein N-phospho-L-histidine.</text>
        <dbReference type="EC" id="2.7.13.3"/>
    </reaction>
</comment>
<dbReference type="Gene3D" id="1.10.287.130">
    <property type="match status" value="1"/>
</dbReference>
<dbReference type="InterPro" id="IPR005467">
    <property type="entry name" value="His_kinase_dom"/>
</dbReference>
<dbReference type="SMART" id="SM00387">
    <property type="entry name" value="HATPase_c"/>
    <property type="match status" value="1"/>
</dbReference>
<dbReference type="SMART" id="SM00388">
    <property type="entry name" value="HisKA"/>
    <property type="match status" value="1"/>
</dbReference>
<dbReference type="Pfam" id="PF00512">
    <property type="entry name" value="HisKA"/>
    <property type="match status" value="1"/>
</dbReference>
<reference evidence="11 12" key="2">
    <citation type="submission" date="2020-04" db="EMBL/GenBank/DDBJ databases">
        <title>Complete genome sequence of Alteromonas pelagimontana 5.12T.</title>
        <authorList>
            <person name="Sinha R.K."/>
            <person name="Krishnan K.P."/>
            <person name="Kurian J.P."/>
        </authorList>
    </citation>
    <scope>NUCLEOTIDE SEQUENCE [LARGE SCALE GENOMIC DNA]</scope>
    <source>
        <strain evidence="11 12">5.12</strain>
    </source>
</reference>
<feature type="modified residue" description="4-aspartylphosphate" evidence="6">
    <location>
        <position position="583"/>
    </location>
</feature>
<dbReference type="InterPro" id="IPR001610">
    <property type="entry name" value="PAC"/>
</dbReference>
<dbReference type="PRINTS" id="PR00344">
    <property type="entry name" value="BCTRLSENSOR"/>
</dbReference>
<dbReference type="CDD" id="cd17580">
    <property type="entry name" value="REC_2_DhkD-like"/>
    <property type="match status" value="1"/>
</dbReference>
<dbReference type="AlphaFoldDB" id="A0A6M4MDY4"/>
<dbReference type="InterPro" id="IPR001789">
    <property type="entry name" value="Sig_transdc_resp-reg_receiver"/>
</dbReference>
<dbReference type="EC" id="2.7.13.3" evidence="2"/>
<evidence type="ECO:0000313" key="12">
    <source>
        <dbReference type="Proteomes" id="UP000219285"/>
    </source>
</evidence>
<proteinExistence type="predicted"/>
<evidence type="ECO:0000259" key="9">
    <source>
        <dbReference type="PROSITE" id="PS50112"/>
    </source>
</evidence>
<dbReference type="Gene3D" id="3.30.450.20">
    <property type="entry name" value="PAS domain"/>
    <property type="match status" value="2"/>
</dbReference>
<evidence type="ECO:0000256" key="6">
    <source>
        <dbReference type="PROSITE-ProRule" id="PRU00169"/>
    </source>
</evidence>
<feature type="domain" description="PAS" evidence="9">
    <location>
        <begin position="150"/>
        <end position="222"/>
    </location>
</feature>
<dbReference type="PANTHER" id="PTHR43547">
    <property type="entry name" value="TWO-COMPONENT HISTIDINE KINASE"/>
    <property type="match status" value="1"/>
</dbReference>
<reference evidence="12" key="1">
    <citation type="submission" date="2014-12" db="EMBL/GenBank/DDBJ databases">
        <title>Complete genome sequence of a multi-drug resistant Klebsiella pneumoniae.</title>
        <authorList>
            <person name="Hua X."/>
            <person name="Chen Q."/>
            <person name="Li X."/>
            <person name="Feng Y."/>
            <person name="Ruan Z."/>
            <person name="Yu Y."/>
        </authorList>
    </citation>
    <scope>NUCLEOTIDE SEQUENCE [LARGE SCALE GENOMIC DNA]</scope>
    <source>
        <strain evidence="12">5.12</strain>
    </source>
</reference>
<organism evidence="11 12">
    <name type="scientific">Alteromonas pelagimontana</name>
    <dbReference type="NCBI Taxonomy" id="1858656"/>
    <lineage>
        <taxon>Bacteria</taxon>
        <taxon>Pseudomonadati</taxon>
        <taxon>Pseudomonadota</taxon>
        <taxon>Gammaproteobacteria</taxon>
        <taxon>Alteromonadales</taxon>
        <taxon>Alteromonadaceae</taxon>
        <taxon>Alteromonas/Salinimonas group</taxon>
        <taxon>Alteromonas</taxon>
    </lineage>
</organism>
<dbReference type="SUPFAM" id="SSF55785">
    <property type="entry name" value="PYP-like sensor domain (PAS domain)"/>
    <property type="match status" value="2"/>
</dbReference>
<gene>
    <name evidence="11" type="ORF">CA267_005985</name>
</gene>
<dbReference type="Gene3D" id="3.40.50.2300">
    <property type="match status" value="1"/>
</dbReference>
<feature type="domain" description="Histidine kinase" evidence="7">
    <location>
        <begin position="295"/>
        <end position="513"/>
    </location>
</feature>
<evidence type="ECO:0000259" key="10">
    <source>
        <dbReference type="PROSITE" id="PS50113"/>
    </source>
</evidence>
<dbReference type="GO" id="GO:0005886">
    <property type="term" value="C:plasma membrane"/>
    <property type="evidence" value="ECO:0007669"/>
    <property type="project" value="UniProtKB-ARBA"/>
</dbReference>
<evidence type="ECO:0000256" key="4">
    <source>
        <dbReference type="ARBA" id="ARBA00022679"/>
    </source>
</evidence>
<dbReference type="FunFam" id="3.30.565.10:FF:000006">
    <property type="entry name" value="Sensor histidine kinase WalK"/>
    <property type="match status" value="1"/>
</dbReference>
<dbReference type="GO" id="GO:0000155">
    <property type="term" value="F:phosphorelay sensor kinase activity"/>
    <property type="evidence" value="ECO:0007669"/>
    <property type="project" value="InterPro"/>
</dbReference>
<dbReference type="RefSeq" id="WP_075608333.1">
    <property type="nucleotide sequence ID" value="NZ_CP052766.1"/>
</dbReference>
<dbReference type="InterPro" id="IPR003594">
    <property type="entry name" value="HATPase_dom"/>
</dbReference>
<dbReference type="EMBL" id="CP052766">
    <property type="protein sequence ID" value="QJR80356.1"/>
    <property type="molecule type" value="Genomic_DNA"/>
</dbReference>
<dbReference type="KEGG" id="apel:CA267_005985"/>
<evidence type="ECO:0000313" key="11">
    <source>
        <dbReference type="EMBL" id="QJR80356.1"/>
    </source>
</evidence>
<accession>A0A6M4MDY4</accession>
<dbReference type="SMART" id="SM00091">
    <property type="entry name" value="PAS"/>
    <property type="match status" value="2"/>
</dbReference>
<dbReference type="InterPro" id="IPR036890">
    <property type="entry name" value="HATPase_C_sf"/>
</dbReference>
<dbReference type="CDD" id="cd00082">
    <property type="entry name" value="HisKA"/>
    <property type="match status" value="1"/>
</dbReference>
<dbReference type="InterPro" id="IPR035965">
    <property type="entry name" value="PAS-like_dom_sf"/>
</dbReference>